<dbReference type="AlphaFoldDB" id="A0A2T3NZV8"/>
<dbReference type="GO" id="GO:0005975">
    <property type="term" value="P:carbohydrate metabolic process"/>
    <property type="evidence" value="ECO:0007669"/>
    <property type="project" value="InterPro"/>
</dbReference>
<feature type="chain" id="PRO_5015420760" description="Chitin-binding type-3 domain-containing protein" evidence="7">
    <location>
        <begin position="23"/>
        <end position="666"/>
    </location>
</feature>
<dbReference type="InterPro" id="IPR034193">
    <property type="entry name" value="PCSK9_ProteinaseK-like"/>
</dbReference>
<dbReference type="Gene3D" id="2.10.10.20">
    <property type="entry name" value="Carbohydrate-binding module superfamily 5/12"/>
    <property type="match status" value="1"/>
</dbReference>
<dbReference type="SMART" id="SM00495">
    <property type="entry name" value="ChtBD3"/>
    <property type="match status" value="1"/>
</dbReference>
<evidence type="ECO:0000256" key="7">
    <source>
        <dbReference type="SAM" id="SignalP"/>
    </source>
</evidence>
<dbReference type="InterPro" id="IPR036573">
    <property type="entry name" value="CBM_sf_5/12"/>
</dbReference>
<evidence type="ECO:0000313" key="10">
    <source>
        <dbReference type="Proteomes" id="UP000241771"/>
    </source>
</evidence>
<keyword evidence="7" id="KW-0732">Signal</keyword>
<gene>
    <name evidence="9" type="ORF">C9I98_00655</name>
</gene>
<dbReference type="GO" id="GO:0005615">
    <property type="term" value="C:extracellular space"/>
    <property type="evidence" value="ECO:0007669"/>
    <property type="project" value="TreeGrafter"/>
</dbReference>
<dbReference type="PROSITE" id="PS00137">
    <property type="entry name" value="SUBTILASE_HIS"/>
    <property type="match status" value="1"/>
</dbReference>
<keyword evidence="3 5" id="KW-0378">Hydrolase</keyword>
<accession>A0A2T3NZV8</accession>
<dbReference type="GO" id="GO:0004252">
    <property type="term" value="F:serine-type endopeptidase activity"/>
    <property type="evidence" value="ECO:0007669"/>
    <property type="project" value="UniProtKB-UniRule"/>
</dbReference>
<dbReference type="PROSITE" id="PS00136">
    <property type="entry name" value="SUBTILASE_ASP"/>
    <property type="match status" value="1"/>
</dbReference>
<evidence type="ECO:0000256" key="3">
    <source>
        <dbReference type="ARBA" id="ARBA00022801"/>
    </source>
</evidence>
<dbReference type="PRINTS" id="PR00723">
    <property type="entry name" value="SUBTILISIN"/>
</dbReference>
<dbReference type="InterPro" id="IPR013783">
    <property type="entry name" value="Ig-like_fold"/>
</dbReference>
<comment type="similarity">
    <text evidence="1 5 6">Belongs to the peptidase S8 family.</text>
</comment>
<evidence type="ECO:0000256" key="5">
    <source>
        <dbReference type="PROSITE-ProRule" id="PRU01240"/>
    </source>
</evidence>
<dbReference type="Proteomes" id="UP000241771">
    <property type="component" value="Unassembled WGS sequence"/>
</dbReference>
<evidence type="ECO:0000259" key="8">
    <source>
        <dbReference type="SMART" id="SM00495"/>
    </source>
</evidence>
<feature type="domain" description="Chitin-binding type-3" evidence="8">
    <location>
        <begin position="614"/>
        <end position="660"/>
    </location>
</feature>
<dbReference type="GO" id="GO:0030246">
    <property type="term" value="F:carbohydrate binding"/>
    <property type="evidence" value="ECO:0007669"/>
    <property type="project" value="InterPro"/>
</dbReference>
<dbReference type="InterPro" id="IPR010259">
    <property type="entry name" value="S8pro/Inhibitor_I9"/>
</dbReference>
<dbReference type="Gene3D" id="2.60.40.10">
    <property type="entry name" value="Immunoglobulins"/>
    <property type="match status" value="2"/>
</dbReference>
<dbReference type="GO" id="GO:0006508">
    <property type="term" value="P:proteolysis"/>
    <property type="evidence" value="ECO:0007669"/>
    <property type="project" value="UniProtKB-KW"/>
</dbReference>
<dbReference type="InterPro" id="IPR050131">
    <property type="entry name" value="Peptidase_S8_subtilisin-like"/>
</dbReference>
<dbReference type="InterPro" id="IPR037045">
    <property type="entry name" value="S8pro/Inhibitor_I9_sf"/>
</dbReference>
<dbReference type="InterPro" id="IPR015500">
    <property type="entry name" value="Peptidase_S8_subtilisin-rel"/>
</dbReference>
<dbReference type="FunFam" id="3.40.50.200:FF:000014">
    <property type="entry name" value="Proteinase K"/>
    <property type="match status" value="1"/>
</dbReference>
<evidence type="ECO:0000256" key="2">
    <source>
        <dbReference type="ARBA" id="ARBA00022670"/>
    </source>
</evidence>
<sequence length="666" mass="70858">MRLKLMSLLFAASNLVVPNISAEVQSLAGQEIVEGSYIILLEPQPAVMARGSRNIEDIALSLISEAQQTESGAYQRTIEKRDIEARQSLSTVYEKVLEGFSANLTEEEASRLSKLAGVKAVYPDVYFYGDNDIPLGIDRVDQRYLPLDDLFNANSTGKGVSIYVIDSGIDFDHPEFNGRAFSAYDFVDDDGNASDCHGHGTHVAGTAAGKTVGLAPDADIYSVKILDCNNKTTGALSLDAVEWVMENASKPAVVNYSIGNSSFPPLDVAVQNLVTQQNIQFANSAGNNGKDACIPSPKAPAAITVGSTDSSDYRSNGSWASNYGDCVDIFAPGSNIKSARNGGGYTYMGGTSMATPLVAGAVALYLEKHPHAMASEVKQALLSDATQGVLKDIGAGSPNRLLYVNYDAGPQQGAPDAVASASVSEVIGAGTVSLVGNQSTDPDGDALTYLWQQVSPISPVANIEVASSQNTFVHFDSTTEPVNYRFSLQVSDGELNDTDEVAILHSPDSGSQSAPIAVATASATELVGEGNITLSAHQSSDADGDPLSYHWQQVSPSTPQAVIVNANSIDTLVQFSSTQEPIDYVFGLVVSDGSLNDSVELSISHLPESSGNLCPSWEPNKIYYGGEVVRWADELWEAHWWTQNNEPGSTGNEWDVWRIAVDPDCE</sequence>
<evidence type="ECO:0000313" key="9">
    <source>
        <dbReference type="EMBL" id="PSW21811.1"/>
    </source>
</evidence>
<dbReference type="EMBL" id="PYMA01000001">
    <property type="protein sequence ID" value="PSW21811.1"/>
    <property type="molecule type" value="Genomic_DNA"/>
</dbReference>
<comment type="caution">
    <text evidence="9">The sequence shown here is derived from an EMBL/GenBank/DDBJ whole genome shotgun (WGS) entry which is preliminary data.</text>
</comment>
<feature type="signal peptide" evidence="7">
    <location>
        <begin position="1"/>
        <end position="22"/>
    </location>
</feature>
<keyword evidence="2 5" id="KW-0645">Protease</keyword>
<proteinExistence type="inferred from homology"/>
<dbReference type="Gene3D" id="3.40.50.200">
    <property type="entry name" value="Peptidase S8/S53 domain"/>
    <property type="match status" value="1"/>
</dbReference>
<organism evidence="9 10">
    <name type="scientific">Photobacterium sanctipauli</name>
    <dbReference type="NCBI Taxonomy" id="1342794"/>
    <lineage>
        <taxon>Bacteria</taxon>
        <taxon>Pseudomonadati</taxon>
        <taxon>Pseudomonadota</taxon>
        <taxon>Gammaproteobacteria</taxon>
        <taxon>Vibrionales</taxon>
        <taxon>Vibrionaceae</taxon>
        <taxon>Photobacterium</taxon>
    </lineage>
</organism>
<dbReference type="GO" id="GO:0004553">
    <property type="term" value="F:hydrolase activity, hydrolyzing O-glycosyl compounds"/>
    <property type="evidence" value="ECO:0007669"/>
    <property type="project" value="InterPro"/>
</dbReference>
<dbReference type="Pfam" id="PF05922">
    <property type="entry name" value="Inhibitor_I9"/>
    <property type="match status" value="1"/>
</dbReference>
<dbReference type="RefSeq" id="WP_051901926.1">
    <property type="nucleotide sequence ID" value="NZ_JGVO01000106.1"/>
</dbReference>
<dbReference type="Pfam" id="PF00082">
    <property type="entry name" value="Peptidase_S8"/>
    <property type="match status" value="1"/>
</dbReference>
<dbReference type="PROSITE" id="PS00138">
    <property type="entry name" value="SUBTILASE_SER"/>
    <property type="match status" value="1"/>
</dbReference>
<dbReference type="CDD" id="cd12215">
    <property type="entry name" value="ChiC_BD"/>
    <property type="match status" value="1"/>
</dbReference>
<evidence type="ECO:0000256" key="1">
    <source>
        <dbReference type="ARBA" id="ARBA00011073"/>
    </source>
</evidence>
<feature type="active site" description="Charge relay system" evidence="5">
    <location>
        <position position="352"/>
    </location>
</feature>
<dbReference type="Gene3D" id="3.30.70.80">
    <property type="entry name" value="Peptidase S8 propeptide/proteinase inhibitor I9"/>
    <property type="match status" value="1"/>
</dbReference>
<dbReference type="Pfam" id="PF22352">
    <property type="entry name" value="K319L-like_PKD"/>
    <property type="match status" value="2"/>
</dbReference>
<feature type="active site" description="Charge relay system" evidence="5">
    <location>
        <position position="199"/>
    </location>
</feature>
<evidence type="ECO:0000256" key="4">
    <source>
        <dbReference type="ARBA" id="ARBA00022825"/>
    </source>
</evidence>
<dbReference type="CDD" id="cd04077">
    <property type="entry name" value="Peptidases_S8_PCSK9_ProteinaseK_like"/>
    <property type="match status" value="1"/>
</dbReference>
<protein>
    <recommendedName>
        <fullName evidence="8">Chitin-binding type-3 domain-containing protein</fullName>
    </recommendedName>
</protein>
<dbReference type="InterPro" id="IPR023828">
    <property type="entry name" value="Peptidase_S8_Ser-AS"/>
</dbReference>
<dbReference type="InterPro" id="IPR000209">
    <property type="entry name" value="Peptidase_S8/S53_dom"/>
</dbReference>
<dbReference type="SUPFAM" id="SSF51055">
    <property type="entry name" value="Carbohydrate binding domain"/>
    <property type="match status" value="1"/>
</dbReference>
<name>A0A2T3NZV8_9GAMM</name>
<dbReference type="InterPro" id="IPR003610">
    <property type="entry name" value="CBM5/12"/>
</dbReference>
<evidence type="ECO:0000256" key="6">
    <source>
        <dbReference type="RuleBase" id="RU003355"/>
    </source>
</evidence>
<dbReference type="OrthoDB" id="9790784at2"/>
<dbReference type="PANTHER" id="PTHR43806">
    <property type="entry name" value="PEPTIDASE S8"/>
    <property type="match status" value="1"/>
</dbReference>
<dbReference type="PROSITE" id="PS51892">
    <property type="entry name" value="SUBTILASE"/>
    <property type="match status" value="1"/>
</dbReference>
<dbReference type="SUPFAM" id="SSF52743">
    <property type="entry name" value="Subtilisin-like"/>
    <property type="match status" value="1"/>
</dbReference>
<reference evidence="9 10" key="1">
    <citation type="submission" date="2018-01" db="EMBL/GenBank/DDBJ databases">
        <title>Whole genome sequencing of Histamine producing bacteria.</title>
        <authorList>
            <person name="Butler K."/>
        </authorList>
    </citation>
    <scope>NUCLEOTIDE SEQUENCE [LARGE SCALE GENOMIC DNA]</scope>
    <source>
        <strain evidence="9 10">DSM 100436</strain>
    </source>
</reference>
<dbReference type="InterPro" id="IPR023827">
    <property type="entry name" value="Peptidase_S8_Asp-AS"/>
</dbReference>
<dbReference type="InterPro" id="IPR036852">
    <property type="entry name" value="Peptidase_S8/S53_dom_sf"/>
</dbReference>
<dbReference type="PANTHER" id="PTHR43806:SF11">
    <property type="entry name" value="CEREVISIN-RELATED"/>
    <property type="match status" value="1"/>
</dbReference>
<keyword evidence="4 5" id="KW-0720">Serine protease</keyword>
<dbReference type="InterPro" id="IPR022398">
    <property type="entry name" value="Peptidase_S8_His-AS"/>
</dbReference>
<feature type="active site" description="Charge relay system" evidence="5">
    <location>
        <position position="166"/>
    </location>
</feature>
<keyword evidence="10" id="KW-1185">Reference proteome</keyword>